<gene>
    <name evidence="3" type="ORF">RJ641_027959</name>
</gene>
<keyword evidence="4" id="KW-1185">Reference proteome</keyword>
<feature type="compositionally biased region" description="Polar residues" evidence="2">
    <location>
        <begin position="62"/>
        <end position="78"/>
    </location>
</feature>
<reference evidence="3 4" key="1">
    <citation type="submission" date="2023-12" db="EMBL/GenBank/DDBJ databases">
        <title>A high-quality genome assembly for Dillenia turbinata (Dilleniales).</title>
        <authorList>
            <person name="Chanderbali A."/>
        </authorList>
    </citation>
    <scope>NUCLEOTIDE SEQUENCE [LARGE SCALE GENOMIC DNA]</scope>
    <source>
        <strain evidence="3">LSX21</strain>
        <tissue evidence="3">Leaf</tissue>
    </source>
</reference>
<dbReference type="Pfam" id="PF04520">
    <property type="entry name" value="Senescence_reg"/>
    <property type="match status" value="1"/>
</dbReference>
<evidence type="ECO:0000313" key="4">
    <source>
        <dbReference type="Proteomes" id="UP001370490"/>
    </source>
</evidence>
<proteinExistence type="inferred from homology"/>
<dbReference type="InterPro" id="IPR007608">
    <property type="entry name" value="Senescence_reg_S40"/>
</dbReference>
<feature type="compositionally biased region" description="Low complexity" evidence="2">
    <location>
        <begin position="32"/>
        <end position="45"/>
    </location>
</feature>
<name>A0AAN8WB20_9MAGN</name>
<sequence length="247" mass="27588">METATRVGNSRDRRLPSADRFLFILSHSPPQNSTGISSSTSTINSDELNEDDVFWTGDGFTESASETVNKNKSSSSFNEHSRLGFSKPEGIRAALPEGEEDREKDLKSRPLLNRKNSISSSSSPSPSAPMSASRMIPAIPMPQSIQEREYMNSQSKPSRKFHHSAPMNVPVLSQAMKSRKSNNFEEVDFDEDDDEEMLPPHEIVARGRSNRSPKTTFSVLEGVGRTLKGRDLRQVRNAVWRKTGFLD</sequence>
<comment type="caution">
    <text evidence="3">The sequence shown here is derived from an EMBL/GenBank/DDBJ whole genome shotgun (WGS) entry which is preliminary data.</text>
</comment>
<dbReference type="PANTHER" id="PTHR33083">
    <property type="entry name" value="EXPRESSED PROTEIN"/>
    <property type="match status" value="1"/>
</dbReference>
<feature type="region of interest" description="Disordered" evidence="2">
    <location>
        <begin position="26"/>
        <end position="133"/>
    </location>
</feature>
<comment type="similarity">
    <text evidence="1">Belongs to the senescence regulator S40 family.</text>
</comment>
<dbReference type="EMBL" id="JBAMMX010000004">
    <property type="protein sequence ID" value="KAK6942582.1"/>
    <property type="molecule type" value="Genomic_DNA"/>
</dbReference>
<dbReference type="PANTHER" id="PTHR33083:SF116">
    <property type="entry name" value="OS04G0413900 PROTEIN"/>
    <property type="match status" value="1"/>
</dbReference>
<evidence type="ECO:0000256" key="1">
    <source>
        <dbReference type="ARBA" id="ARBA00034773"/>
    </source>
</evidence>
<dbReference type="Proteomes" id="UP001370490">
    <property type="component" value="Unassembled WGS sequence"/>
</dbReference>
<evidence type="ECO:0000313" key="3">
    <source>
        <dbReference type="EMBL" id="KAK6942582.1"/>
    </source>
</evidence>
<feature type="compositionally biased region" description="Low complexity" evidence="2">
    <location>
        <begin position="117"/>
        <end position="133"/>
    </location>
</feature>
<dbReference type="AlphaFoldDB" id="A0AAN8WB20"/>
<accession>A0AAN8WB20</accession>
<evidence type="ECO:0000256" key="2">
    <source>
        <dbReference type="SAM" id="MobiDB-lite"/>
    </source>
</evidence>
<dbReference type="GO" id="GO:0010150">
    <property type="term" value="P:leaf senescence"/>
    <property type="evidence" value="ECO:0007669"/>
    <property type="project" value="UniProtKB-ARBA"/>
</dbReference>
<protein>
    <submittedName>
        <fullName evidence="3">Senescence regulator S40</fullName>
    </submittedName>
</protein>
<organism evidence="3 4">
    <name type="scientific">Dillenia turbinata</name>
    <dbReference type="NCBI Taxonomy" id="194707"/>
    <lineage>
        <taxon>Eukaryota</taxon>
        <taxon>Viridiplantae</taxon>
        <taxon>Streptophyta</taxon>
        <taxon>Embryophyta</taxon>
        <taxon>Tracheophyta</taxon>
        <taxon>Spermatophyta</taxon>
        <taxon>Magnoliopsida</taxon>
        <taxon>eudicotyledons</taxon>
        <taxon>Gunneridae</taxon>
        <taxon>Pentapetalae</taxon>
        <taxon>Dilleniales</taxon>
        <taxon>Dilleniaceae</taxon>
        <taxon>Dillenia</taxon>
    </lineage>
</organism>